<comment type="caution">
    <text evidence="1">The sequence shown here is derived from an EMBL/GenBank/DDBJ whole genome shotgun (WGS) entry which is preliminary data.</text>
</comment>
<evidence type="ECO:0000313" key="2">
    <source>
        <dbReference type="Proteomes" id="UP000194236"/>
    </source>
</evidence>
<gene>
    <name evidence="1" type="ORF">BLA29_007075</name>
</gene>
<evidence type="ECO:0000313" key="1">
    <source>
        <dbReference type="EMBL" id="OTF72832.1"/>
    </source>
</evidence>
<accession>A0A1Y3AWF8</accession>
<proteinExistence type="predicted"/>
<protein>
    <submittedName>
        <fullName evidence="1">Uncharacterized protein</fullName>
    </submittedName>
</protein>
<dbReference type="OrthoDB" id="10525348at2759"/>
<dbReference type="AlphaFoldDB" id="A0A1Y3AWF8"/>
<dbReference type="Proteomes" id="UP000194236">
    <property type="component" value="Unassembled WGS sequence"/>
</dbReference>
<dbReference type="EMBL" id="MUJZ01054395">
    <property type="protein sequence ID" value="OTF72832.1"/>
    <property type="molecule type" value="Genomic_DNA"/>
</dbReference>
<reference evidence="1 2" key="1">
    <citation type="submission" date="2017-03" db="EMBL/GenBank/DDBJ databases">
        <title>Genome Survey of Euroglyphus maynei.</title>
        <authorList>
            <person name="Arlian L.G."/>
            <person name="Morgan M.S."/>
            <person name="Rider S.D."/>
        </authorList>
    </citation>
    <scope>NUCLEOTIDE SEQUENCE [LARGE SCALE GENOMIC DNA]</scope>
    <source>
        <strain evidence="1">Arlian Lab</strain>
        <tissue evidence="1">Whole body</tissue>
    </source>
</reference>
<sequence length="99" mass="11610">MSKRKSAEKLRRQTKKLFGWIESKIIDSYFIPEYINYIEQLGNFVQSYGSYNIDIDKFNGIQNKIENLLKSPDLSPTQRDSLESKFDLAQQLVPNLSKF</sequence>
<organism evidence="1 2">
    <name type="scientific">Euroglyphus maynei</name>
    <name type="common">Mayne's house dust mite</name>
    <dbReference type="NCBI Taxonomy" id="6958"/>
    <lineage>
        <taxon>Eukaryota</taxon>
        <taxon>Metazoa</taxon>
        <taxon>Ecdysozoa</taxon>
        <taxon>Arthropoda</taxon>
        <taxon>Chelicerata</taxon>
        <taxon>Arachnida</taxon>
        <taxon>Acari</taxon>
        <taxon>Acariformes</taxon>
        <taxon>Sarcoptiformes</taxon>
        <taxon>Astigmata</taxon>
        <taxon>Psoroptidia</taxon>
        <taxon>Analgoidea</taxon>
        <taxon>Pyroglyphidae</taxon>
        <taxon>Pyroglyphinae</taxon>
        <taxon>Euroglyphus</taxon>
    </lineage>
</organism>
<keyword evidence="2" id="KW-1185">Reference proteome</keyword>
<name>A0A1Y3AWF8_EURMA</name>